<evidence type="ECO:0000256" key="16">
    <source>
        <dbReference type="ARBA" id="ARBA00041902"/>
    </source>
</evidence>
<keyword evidence="10" id="KW-0547">Nucleotide-binding</keyword>
<dbReference type="SMART" id="SM00220">
    <property type="entry name" value="S_TKc"/>
    <property type="match status" value="1"/>
</dbReference>
<keyword evidence="23" id="KW-1185">Reference proteome</keyword>
<comment type="cofactor">
    <cofactor evidence="1">
        <name>Mg(2+)</name>
        <dbReference type="ChEBI" id="CHEBI:18420"/>
    </cofactor>
</comment>
<evidence type="ECO:0000256" key="18">
    <source>
        <dbReference type="ARBA" id="ARBA00047811"/>
    </source>
</evidence>
<dbReference type="GO" id="GO:0046872">
    <property type="term" value="F:metal ion binding"/>
    <property type="evidence" value="ECO:0007669"/>
    <property type="project" value="UniProtKB-KW"/>
</dbReference>
<sequence>MPPQRNACRFVDLKCNLSGVCLKFNGIGAVVRVGEKLGCGAYGDVFRACLINSALESTPTNSDVSYKRRNCSPVPRGPPRNLTTDFSNGDLRMSRAATLDADGQALYEDVQDTGNATETTSTHFAIKYFKDDTFQIMSEGLASGTIRELSIMKSCEGHPNIIKLVDVFVGPHDEIRERLNLQAQELQEQGCDNGSGNETFPLKKDQIFVLGLYEYCRGGDLGRAICRAYTKSCGGGFTLDQVKWYAFQLLNGIAYLHKCKIEHRDLKPNNIMLDSDAKFAVLKIGDWGLGREFPSLDGTITPTACTMFYRPIEVILGAMRFQTEEAGKFAYNYGINADIWSAACIIAEMVLGQPLFHGNSDFQVLTRITTLLGRPSEQEWCNCSITQHYPFSGSLYQIQVKDKAANLNVALRGRLDALGIDLLLRMLEYNPHKRISAHEALAHAWFDNVDFRRLDSLKVTNCLRGALQGRLGSQVLERIERSSRGISSTSLLSHALYRGSAARGVINALENDFANQKSRIATPTLPVILL</sequence>
<evidence type="ECO:0000256" key="8">
    <source>
        <dbReference type="ARBA" id="ARBA00022679"/>
    </source>
</evidence>
<evidence type="ECO:0000313" key="22">
    <source>
        <dbReference type="EMBL" id="KAK2196373.1"/>
    </source>
</evidence>
<comment type="caution">
    <text evidence="22">The sequence shown here is derived from an EMBL/GenBank/DDBJ whole genome shotgun (WGS) entry which is preliminary data.</text>
</comment>
<keyword evidence="11 22" id="KW-0418">Kinase</keyword>
<evidence type="ECO:0000256" key="7">
    <source>
        <dbReference type="ARBA" id="ARBA00022553"/>
    </source>
</evidence>
<proteinExistence type="inferred from homology"/>
<dbReference type="GO" id="GO:0005634">
    <property type="term" value="C:nucleus"/>
    <property type="evidence" value="ECO:0007669"/>
    <property type="project" value="TreeGrafter"/>
</dbReference>
<dbReference type="InterPro" id="IPR050108">
    <property type="entry name" value="CDK"/>
</dbReference>
<evidence type="ECO:0000259" key="21">
    <source>
        <dbReference type="PROSITE" id="PS50011"/>
    </source>
</evidence>
<dbReference type="InterPro" id="IPR000719">
    <property type="entry name" value="Prot_kinase_dom"/>
</dbReference>
<keyword evidence="8" id="KW-0808">Transferase</keyword>
<dbReference type="GO" id="GO:0004693">
    <property type="term" value="F:cyclin-dependent protein serine/threonine kinase activity"/>
    <property type="evidence" value="ECO:0007669"/>
    <property type="project" value="UniProtKB-EC"/>
</dbReference>
<dbReference type="GO" id="GO:0005737">
    <property type="term" value="C:cytoplasm"/>
    <property type="evidence" value="ECO:0007669"/>
    <property type="project" value="UniProtKB-SubCell"/>
</dbReference>
<feature type="region of interest" description="Disordered" evidence="20">
    <location>
        <begin position="65"/>
        <end position="87"/>
    </location>
</feature>
<gene>
    <name evidence="22" type="ORF">BdWA1_001616</name>
</gene>
<dbReference type="PANTHER" id="PTHR24056">
    <property type="entry name" value="CELL DIVISION PROTEIN KINASE"/>
    <property type="match status" value="1"/>
</dbReference>
<dbReference type="EC" id="2.7.11.22" evidence="5"/>
<dbReference type="EC" id="2.7.11.23" evidence="4"/>
<evidence type="ECO:0000256" key="3">
    <source>
        <dbReference type="ARBA" id="ARBA00006485"/>
    </source>
</evidence>
<keyword evidence="7" id="KW-0597">Phosphoprotein</keyword>
<comment type="similarity">
    <text evidence="3">Belongs to the protein kinase superfamily. CMGC Ser/Thr protein kinase family. CDC2/CDKX subfamily.</text>
</comment>
<dbReference type="PROSITE" id="PS50011">
    <property type="entry name" value="PROTEIN_KINASE_DOM"/>
    <property type="match status" value="1"/>
</dbReference>
<keyword evidence="9" id="KW-0479">Metal-binding</keyword>
<evidence type="ECO:0000256" key="12">
    <source>
        <dbReference type="ARBA" id="ARBA00022840"/>
    </source>
</evidence>
<dbReference type="PROSITE" id="PS00108">
    <property type="entry name" value="PROTEIN_KINASE_ST"/>
    <property type="match status" value="1"/>
</dbReference>
<name>A0AAD9UNT3_9APIC</name>
<dbReference type="RefSeq" id="XP_067803215.1">
    <property type="nucleotide sequence ID" value="XM_067946651.1"/>
</dbReference>
<dbReference type="InterPro" id="IPR011009">
    <property type="entry name" value="Kinase-like_dom_sf"/>
</dbReference>
<dbReference type="AlphaFoldDB" id="A0AAD9UNT3"/>
<evidence type="ECO:0000256" key="15">
    <source>
        <dbReference type="ARBA" id="ARBA00039612"/>
    </source>
</evidence>
<comment type="subunit">
    <text evidence="14">May form a complex composed of at least the catalytic subunit CRK2 and a cyclin.</text>
</comment>
<protein>
    <recommendedName>
        <fullName evidence="15">Cyclin-dependent kinase 2 homolog</fullName>
        <ecNumber evidence="5">2.7.11.22</ecNumber>
        <ecNumber evidence="4">2.7.11.23</ecNumber>
    </recommendedName>
    <alternativeName>
        <fullName evidence="16">Cell division control protein 2 homolog</fullName>
    </alternativeName>
    <alternativeName>
        <fullName evidence="17">cdc2-related kinase 2</fullName>
    </alternativeName>
</protein>
<keyword evidence="12" id="KW-0067">ATP-binding</keyword>
<dbReference type="GeneID" id="94335914"/>
<dbReference type="InterPro" id="IPR008271">
    <property type="entry name" value="Ser/Thr_kinase_AS"/>
</dbReference>
<dbReference type="PANTHER" id="PTHR24056:SF46">
    <property type="entry name" value="CYCLIN-DEPENDENT KINASE 5"/>
    <property type="match status" value="1"/>
</dbReference>
<feature type="domain" description="Protein kinase" evidence="21">
    <location>
        <begin position="31"/>
        <end position="446"/>
    </location>
</feature>
<comment type="catalytic activity">
    <reaction evidence="18">
        <text>L-threonyl-[protein] + ATP = O-phospho-L-threonyl-[protein] + ADP + H(+)</text>
        <dbReference type="Rhea" id="RHEA:46608"/>
        <dbReference type="Rhea" id="RHEA-COMP:11060"/>
        <dbReference type="Rhea" id="RHEA-COMP:11605"/>
        <dbReference type="ChEBI" id="CHEBI:15378"/>
        <dbReference type="ChEBI" id="CHEBI:30013"/>
        <dbReference type="ChEBI" id="CHEBI:30616"/>
        <dbReference type="ChEBI" id="CHEBI:61977"/>
        <dbReference type="ChEBI" id="CHEBI:456216"/>
        <dbReference type="EC" id="2.7.11.22"/>
    </reaction>
</comment>
<dbReference type="Gene3D" id="1.10.510.10">
    <property type="entry name" value="Transferase(Phosphotransferase) domain 1"/>
    <property type="match status" value="1"/>
</dbReference>
<accession>A0AAD9UNT3</accession>
<dbReference type="FunFam" id="1.10.510.10:FF:000624">
    <property type="entry name" value="Mitogen-activated protein kinase"/>
    <property type="match status" value="1"/>
</dbReference>
<evidence type="ECO:0000313" key="23">
    <source>
        <dbReference type="Proteomes" id="UP001214638"/>
    </source>
</evidence>
<evidence type="ECO:0000256" key="10">
    <source>
        <dbReference type="ARBA" id="ARBA00022741"/>
    </source>
</evidence>
<dbReference type="SUPFAM" id="SSF56112">
    <property type="entry name" value="Protein kinase-like (PK-like)"/>
    <property type="match status" value="1"/>
</dbReference>
<evidence type="ECO:0000256" key="14">
    <source>
        <dbReference type="ARBA" id="ARBA00038543"/>
    </source>
</evidence>
<evidence type="ECO:0000256" key="19">
    <source>
        <dbReference type="ARBA" id="ARBA00048367"/>
    </source>
</evidence>
<evidence type="ECO:0000256" key="4">
    <source>
        <dbReference type="ARBA" id="ARBA00012409"/>
    </source>
</evidence>
<keyword evidence="6" id="KW-0723">Serine/threonine-protein kinase</keyword>
<comment type="catalytic activity">
    <reaction evidence="19">
        <text>L-seryl-[protein] + ATP = O-phospho-L-seryl-[protein] + ADP + H(+)</text>
        <dbReference type="Rhea" id="RHEA:17989"/>
        <dbReference type="Rhea" id="RHEA-COMP:9863"/>
        <dbReference type="Rhea" id="RHEA-COMP:11604"/>
        <dbReference type="ChEBI" id="CHEBI:15378"/>
        <dbReference type="ChEBI" id="CHEBI:29999"/>
        <dbReference type="ChEBI" id="CHEBI:30616"/>
        <dbReference type="ChEBI" id="CHEBI:83421"/>
        <dbReference type="ChEBI" id="CHEBI:456216"/>
        <dbReference type="EC" id="2.7.11.22"/>
    </reaction>
</comment>
<dbReference type="KEGG" id="bdw:94335914"/>
<dbReference type="Pfam" id="PF00069">
    <property type="entry name" value="Pkinase"/>
    <property type="match status" value="1"/>
</dbReference>
<evidence type="ECO:0000256" key="2">
    <source>
        <dbReference type="ARBA" id="ARBA00004496"/>
    </source>
</evidence>
<reference evidence="22" key="1">
    <citation type="journal article" date="2023" name="Nat. Microbiol.">
        <title>Babesia duncani multi-omics identifies virulence factors and drug targets.</title>
        <authorList>
            <person name="Singh P."/>
            <person name="Lonardi S."/>
            <person name="Liang Q."/>
            <person name="Vydyam P."/>
            <person name="Khabirova E."/>
            <person name="Fang T."/>
            <person name="Gihaz S."/>
            <person name="Thekkiniath J."/>
            <person name="Munshi M."/>
            <person name="Abel S."/>
            <person name="Ciampossin L."/>
            <person name="Batugedara G."/>
            <person name="Gupta M."/>
            <person name="Lu X.M."/>
            <person name="Lenz T."/>
            <person name="Chakravarty S."/>
            <person name="Cornillot E."/>
            <person name="Hu Y."/>
            <person name="Ma W."/>
            <person name="Gonzalez L.M."/>
            <person name="Sanchez S."/>
            <person name="Estrada K."/>
            <person name="Sanchez-Flores A."/>
            <person name="Montero E."/>
            <person name="Harb O.S."/>
            <person name="Le Roch K.G."/>
            <person name="Mamoun C.B."/>
        </authorList>
    </citation>
    <scope>NUCLEOTIDE SEQUENCE</scope>
    <source>
        <strain evidence="22">WA1</strain>
    </source>
</reference>
<evidence type="ECO:0000256" key="13">
    <source>
        <dbReference type="ARBA" id="ARBA00022842"/>
    </source>
</evidence>
<dbReference type="GO" id="GO:0005524">
    <property type="term" value="F:ATP binding"/>
    <property type="evidence" value="ECO:0007669"/>
    <property type="project" value="UniProtKB-KW"/>
</dbReference>
<comment type="subcellular location">
    <subcellularLocation>
        <location evidence="2">Cytoplasm</location>
    </subcellularLocation>
</comment>
<dbReference type="EMBL" id="JALLKP010000002">
    <property type="protein sequence ID" value="KAK2196373.1"/>
    <property type="molecule type" value="Genomic_DNA"/>
</dbReference>
<organism evidence="22 23">
    <name type="scientific">Babesia duncani</name>
    <dbReference type="NCBI Taxonomy" id="323732"/>
    <lineage>
        <taxon>Eukaryota</taxon>
        <taxon>Sar</taxon>
        <taxon>Alveolata</taxon>
        <taxon>Apicomplexa</taxon>
        <taxon>Aconoidasida</taxon>
        <taxon>Piroplasmida</taxon>
        <taxon>Babesiidae</taxon>
        <taxon>Babesia</taxon>
    </lineage>
</organism>
<evidence type="ECO:0000256" key="1">
    <source>
        <dbReference type="ARBA" id="ARBA00001946"/>
    </source>
</evidence>
<evidence type="ECO:0000256" key="11">
    <source>
        <dbReference type="ARBA" id="ARBA00022777"/>
    </source>
</evidence>
<evidence type="ECO:0000256" key="5">
    <source>
        <dbReference type="ARBA" id="ARBA00012425"/>
    </source>
</evidence>
<dbReference type="Proteomes" id="UP001214638">
    <property type="component" value="Unassembled WGS sequence"/>
</dbReference>
<evidence type="ECO:0000256" key="17">
    <source>
        <dbReference type="ARBA" id="ARBA00042858"/>
    </source>
</evidence>
<keyword evidence="13" id="KW-0460">Magnesium</keyword>
<evidence type="ECO:0000256" key="9">
    <source>
        <dbReference type="ARBA" id="ARBA00022723"/>
    </source>
</evidence>
<dbReference type="Gene3D" id="3.30.200.20">
    <property type="entry name" value="Phosphorylase Kinase, domain 1"/>
    <property type="match status" value="1"/>
</dbReference>
<dbReference type="GO" id="GO:0008353">
    <property type="term" value="F:RNA polymerase II CTD heptapeptide repeat kinase activity"/>
    <property type="evidence" value="ECO:0007669"/>
    <property type="project" value="UniProtKB-EC"/>
</dbReference>
<evidence type="ECO:0000256" key="6">
    <source>
        <dbReference type="ARBA" id="ARBA00022527"/>
    </source>
</evidence>
<evidence type="ECO:0000256" key="20">
    <source>
        <dbReference type="SAM" id="MobiDB-lite"/>
    </source>
</evidence>